<dbReference type="InterPro" id="IPR016177">
    <property type="entry name" value="DNA-bd_dom_sf"/>
</dbReference>
<dbReference type="FunFam" id="3.30.730.10:FF:000001">
    <property type="entry name" value="Ethylene-responsive transcription factor 2"/>
    <property type="match status" value="1"/>
</dbReference>
<feature type="domain" description="AP2/ERF" evidence="9">
    <location>
        <begin position="104"/>
        <end position="160"/>
    </location>
</feature>
<dbReference type="GO" id="GO:0005634">
    <property type="term" value="C:nucleus"/>
    <property type="evidence" value="ECO:0007669"/>
    <property type="project" value="UniProtKB-SubCell"/>
</dbReference>
<keyword evidence="4" id="KW-0010">Activator</keyword>
<comment type="similarity">
    <text evidence="7">Belongs to the AP2/ERF transcription factor family. ERF subfamily.</text>
</comment>
<dbReference type="AlphaFoldDB" id="A0A3S3N6R4"/>
<keyword evidence="2" id="KW-0805">Transcription regulation</keyword>
<reference evidence="10 11" key="1">
    <citation type="journal article" date="2019" name="Nat. Plants">
        <title>Stout camphor tree genome fills gaps in understanding of flowering plant genome evolution.</title>
        <authorList>
            <person name="Chaw S.M."/>
            <person name="Liu Y.C."/>
            <person name="Wu Y.W."/>
            <person name="Wang H.Y."/>
            <person name="Lin C.I."/>
            <person name="Wu C.S."/>
            <person name="Ke H.M."/>
            <person name="Chang L.Y."/>
            <person name="Hsu C.Y."/>
            <person name="Yang H.T."/>
            <person name="Sudianto E."/>
            <person name="Hsu M.H."/>
            <person name="Wu K.P."/>
            <person name="Wang L.N."/>
            <person name="Leebens-Mack J.H."/>
            <person name="Tsai I.J."/>
        </authorList>
    </citation>
    <scope>NUCLEOTIDE SEQUENCE [LARGE SCALE GENOMIC DNA]</scope>
    <source>
        <strain evidence="11">cv. Chaw 1501</strain>
        <tissue evidence="10">Young leaves</tissue>
    </source>
</reference>
<evidence type="ECO:0000256" key="4">
    <source>
        <dbReference type="ARBA" id="ARBA00023159"/>
    </source>
</evidence>
<feature type="region of interest" description="Disordered" evidence="8">
    <location>
        <begin position="190"/>
        <end position="215"/>
    </location>
</feature>
<evidence type="ECO:0000256" key="7">
    <source>
        <dbReference type="ARBA" id="ARBA00024343"/>
    </source>
</evidence>
<feature type="compositionally biased region" description="Basic and acidic residues" evidence="8">
    <location>
        <begin position="1"/>
        <end position="10"/>
    </location>
</feature>
<dbReference type="Pfam" id="PF00847">
    <property type="entry name" value="AP2"/>
    <property type="match status" value="1"/>
</dbReference>
<evidence type="ECO:0000313" key="10">
    <source>
        <dbReference type="EMBL" id="RWR89352.1"/>
    </source>
</evidence>
<dbReference type="InterPro" id="IPR001471">
    <property type="entry name" value="AP2/ERF_dom"/>
</dbReference>
<keyword evidence="6" id="KW-0539">Nucleus</keyword>
<sequence>MDDQPSHVRQGDQPPTSPSSNVRHVDPEPIRNYQTRPFPFLYQDDPYSHVPIGDQRFVGPAANLRQVDAQQQQSSSQAHTWENPPPLSPSAAASSSPRAGKHPVYRGIRSRSGKWVSEIREPRKASRIWLGTFPTAEMAAAAYDVAALSLKGGDAVLNFPDSVHHNPIPASTSPSEIRAAAAAAAAARLQKQGGQKDAASEESSERPVGGGDEFVDEEALFAMPKLLENMAEGMLLSPPRLNSTGSDESPGNSDGESLWSYG</sequence>
<dbReference type="PANTHER" id="PTHR31839">
    <property type="entry name" value="DEHYDRATION-RESPONSIVE ELEMENT-BINDING PROTEIN 1D"/>
    <property type="match status" value="1"/>
</dbReference>
<dbReference type="GO" id="GO:0003677">
    <property type="term" value="F:DNA binding"/>
    <property type="evidence" value="ECO:0007669"/>
    <property type="project" value="UniProtKB-KW"/>
</dbReference>
<organism evidence="10 11">
    <name type="scientific">Cinnamomum micranthum f. kanehirae</name>
    <dbReference type="NCBI Taxonomy" id="337451"/>
    <lineage>
        <taxon>Eukaryota</taxon>
        <taxon>Viridiplantae</taxon>
        <taxon>Streptophyta</taxon>
        <taxon>Embryophyta</taxon>
        <taxon>Tracheophyta</taxon>
        <taxon>Spermatophyta</taxon>
        <taxon>Magnoliopsida</taxon>
        <taxon>Magnoliidae</taxon>
        <taxon>Laurales</taxon>
        <taxon>Lauraceae</taxon>
        <taxon>Cinnamomum</taxon>
    </lineage>
</organism>
<keyword evidence="3" id="KW-0238">DNA-binding</keyword>
<dbReference type="GO" id="GO:0003700">
    <property type="term" value="F:DNA-binding transcription factor activity"/>
    <property type="evidence" value="ECO:0007669"/>
    <property type="project" value="InterPro"/>
</dbReference>
<dbReference type="PANTHER" id="PTHR31839:SF85">
    <property type="entry name" value="AP2_ERF DOMAIN-CONTAINING PROTEIN"/>
    <property type="match status" value="1"/>
</dbReference>
<dbReference type="Proteomes" id="UP000283530">
    <property type="component" value="Unassembled WGS sequence"/>
</dbReference>
<evidence type="ECO:0000256" key="8">
    <source>
        <dbReference type="SAM" id="MobiDB-lite"/>
    </source>
</evidence>
<evidence type="ECO:0000313" key="11">
    <source>
        <dbReference type="Proteomes" id="UP000283530"/>
    </source>
</evidence>
<feature type="region of interest" description="Disordered" evidence="8">
    <location>
        <begin position="236"/>
        <end position="262"/>
    </location>
</feature>
<name>A0A3S3N6R4_9MAGN</name>
<keyword evidence="5" id="KW-0804">Transcription</keyword>
<dbReference type="EMBL" id="QPKB01000007">
    <property type="protein sequence ID" value="RWR89352.1"/>
    <property type="molecule type" value="Genomic_DNA"/>
</dbReference>
<accession>A0A3S3N6R4</accession>
<evidence type="ECO:0000256" key="2">
    <source>
        <dbReference type="ARBA" id="ARBA00023015"/>
    </source>
</evidence>
<protein>
    <submittedName>
        <fullName evidence="10">Ethylene-responsive transcription factor ERF027-like protein</fullName>
    </submittedName>
</protein>
<dbReference type="OrthoDB" id="1932364at2759"/>
<dbReference type="PROSITE" id="PS51032">
    <property type="entry name" value="AP2_ERF"/>
    <property type="match status" value="1"/>
</dbReference>
<comment type="caution">
    <text evidence="10">The sequence shown here is derived from an EMBL/GenBank/DDBJ whole genome shotgun (WGS) entry which is preliminary data.</text>
</comment>
<evidence type="ECO:0000256" key="1">
    <source>
        <dbReference type="ARBA" id="ARBA00004123"/>
    </source>
</evidence>
<feature type="compositionally biased region" description="Polar residues" evidence="8">
    <location>
        <begin position="240"/>
        <end position="255"/>
    </location>
</feature>
<evidence type="ECO:0000256" key="3">
    <source>
        <dbReference type="ARBA" id="ARBA00023125"/>
    </source>
</evidence>
<keyword evidence="11" id="KW-1185">Reference proteome</keyword>
<gene>
    <name evidence="10" type="ORF">CKAN_01840600</name>
</gene>
<dbReference type="InterPro" id="IPR036955">
    <property type="entry name" value="AP2/ERF_dom_sf"/>
</dbReference>
<dbReference type="SMART" id="SM00380">
    <property type="entry name" value="AP2"/>
    <property type="match status" value="1"/>
</dbReference>
<dbReference type="InterPro" id="IPR045277">
    <property type="entry name" value="DRE1A-I"/>
</dbReference>
<dbReference type="Gene3D" id="3.30.730.10">
    <property type="entry name" value="AP2/ERF domain"/>
    <property type="match status" value="1"/>
</dbReference>
<proteinExistence type="inferred from homology"/>
<dbReference type="SUPFAM" id="SSF54171">
    <property type="entry name" value="DNA-binding domain"/>
    <property type="match status" value="1"/>
</dbReference>
<evidence type="ECO:0000256" key="5">
    <source>
        <dbReference type="ARBA" id="ARBA00023163"/>
    </source>
</evidence>
<comment type="subcellular location">
    <subcellularLocation>
        <location evidence="1">Nucleus</location>
    </subcellularLocation>
</comment>
<dbReference type="CDD" id="cd00018">
    <property type="entry name" value="AP2"/>
    <property type="match status" value="1"/>
</dbReference>
<evidence type="ECO:0000256" key="6">
    <source>
        <dbReference type="ARBA" id="ARBA00023242"/>
    </source>
</evidence>
<evidence type="ECO:0000259" key="9">
    <source>
        <dbReference type="PROSITE" id="PS51032"/>
    </source>
</evidence>
<feature type="region of interest" description="Disordered" evidence="8">
    <location>
        <begin position="1"/>
        <end position="107"/>
    </location>
</feature>